<name>A0A0D6NK71_9PROT</name>
<dbReference type="Proteomes" id="UP000032670">
    <property type="component" value="Unassembled WGS sequence"/>
</dbReference>
<keyword evidence="2" id="KW-1185">Reference proteome</keyword>
<gene>
    <name evidence="1" type="ORF">Abor_014_163</name>
</gene>
<reference evidence="1 2" key="1">
    <citation type="submission" date="2012-11" db="EMBL/GenBank/DDBJ databases">
        <title>Whole genome sequence of Acetobacter orientalis 21F-2.</title>
        <authorList>
            <person name="Azuma Y."/>
            <person name="Higashiura N."/>
            <person name="Hirakawa H."/>
            <person name="Matsushita K."/>
        </authorList>
    </citation>
    <scope>NUCLEOTIDE SEQUENCE [LARGE SCALE GENOMIC DNA]</scope>
    <source>
        <strain evidence="1 2">21F-2</strain>
    </source>
</reference>
<evidence type="ECO:0000313" key="1">
    <source>
        <dbReference type="EMBL" id="GAN65998.1"/>
    </source>
</evidence>
<dbReference type="STRING" id="1231341.Abor_014_163"/>
<accession>A0A0D6NK71</accession>
<accession>A0A6N3SV13</accession>
<evidence type="ECO:0000313" key="2">
    <source>
        <dbReference type="Proteomes" id="UP000032670"/>
    </source>
</evidence>
<sequence>MMAGQSSGFCRSHHLSIKLIRPDRNILMYEAQKTDGFAINFVGYGKIISVCMEHARSDTNSDTTACMREQKLHYTL</sequence>
<proteinExistence type="predicted"/>
<organism evidence="1 2">
    <name type="scientific">Acetobacter orientalis</name>
    <dbReference type="NCBI Taxonomy" id="146474"/>
    <lineage>
        <taxon>Bacteria</taxon>
        <taxon>Pseudomonadati</taxon>
        <taxon>Pseudomonadota</taxon>
        <taxon>Alphaproteobacteria</taxon>
        <taxon>Acetobacterales</taxon>
        <taxon>Acetobacteraceae</taxon>
        <taxon>Acetobacter</taxon>
    </lineage>
</organism>
<dbReference type="AlphaFoldDB" id="A0A0D6NK71"/>
<comment type="caution">
    <text evidence="1">The sequence shown here is derived from an EMBL/GenBank/DDBJ whole genome shotgun (WGS) entry which is preliminary data.</text>
</comment>
<dbReference type="EMBL" id="BAMX01000014">
    <property type="protein sequence ID" value="GAN65998.1"/>
    <property type="molecule type" value="Genomic_DNA"/>
</dbReference>
<protein>
    <submittedName>
        <fullName evidence="1">Uncharacterized protein</fullName>
    </submittedName>
</protein>